<accession>A0A6C0BII3</accession>
<reference evidence="2" key="1">
    <citation type="journal article" date="2020" name="Nature">
        <title>Giant virus diversity and host interactions through global metagenomics.</title>
        <authorList>
            <person name="Schulz F."/>
            <person name="Roux S."/>
            <person name="Paez-Espino D."/>
            <person name="Jungbluth S."/>
            <person name="Walsh D.A."/>
            <person name="Denef V.J."/>
            <person name="McMahon K.D."/>
            <person name="Konstantinidis K.T."/>
            <person name="Eloe-Fadrosh E.A."/>
            <person name="Kyrpides N.C."/>
            <person name="Woyke T."/>
        </authorList>
    </citation>
    <scope>NUCLEOTIDE SEQUENCE</scope>
    <source>
        <strain evidence="2">GVMAG-M-3300013006-15</strain>
    </source>
</reference>
<protein>
    <submittedName>
        <fullName evidence="2">Uncharacterized protein</fullName>
    </submittedName>
</protein>
<name>A0A6C0BII3_9ZZZZ</name>
<dbReference type="EMBL" id="MN739164">
    <property type="protein sequence ID" value="QHS91832.1"/>
    <property type="molecule type" value="Genomic_DNA"/>
</dbReference>
<evidence type="ECO:0000256" key="1">
    <source>
        <dbReference type="SAM" id="MobiDB-lite"/>
    </source>
</evidence>
<sequence>MSRRATRRVPQQDDDNEPNPFASRAPVQSARSLRASRGSPAGPVIPPLLSPAELAKKAIDDFRKFVAEDPVVTDYAKSFGPRAAKRVKEPKEKIGSIFLETSANPNAQEQKDKSKIDFDTLQQKQGEIYKNSKFFGTSWKDSEARETEDGDIPFVSCKEDFEVALFPVCKKLQAALTVSLKDIRDQQNAKVKAARPITDPAVLQRFDDAATSAGTYPAQKSIFKSKAPGAPRFIGAPI</sequence>
<feature type="region of interest" description="Disordered" evidence="1">
    <location>
        <begin position="1"/>
        <end position="49"/>
    </location>
</feature>
<proteinExistence type="predicted"/>
<evidence type="ECO:0000313" key="2">
    <source>
        <dbReference type="EMBL" id="QHS91832.1"/>
    </source>
</evidence>
<organism evidence="2">
    <name type="scientific">viral metagenome</name>
    <dbReference type="NCBI Taxonomy" id="1070528"/>
    <lineage>
        <taxon>unclassified sequences</taxon>
        <taxon>metagenomes</taxon>
        <taxon>organismal metagenomes</taxon>
    </lineage>
</organism>
<dbReference type="AlphaFoldDB" id="A0A6C0BII3"/>